<reference evidence="2" key="1">
    <citation type="journal article" date="2012" name="Nature">
        <title>The oyster genome reveals stress adaptation and complexity of shell formation.</title>
        <authorList>
            <person name="Zhang G."/>
            <person name="Fang X."/>
            <person name="Guo X."/>
            <person name="Li L."/>
            <person name="Luo R."/>
            <person name="Xu F."/>
            <person name="Yang P."/>
            <person name="Zhang L."/>
            <person name="Wang X."/>
            <person name="Qi H."/>
            <person name="Xiong Z."/>
            <person name="Que H."/>
            <person name="Xie Y."/>
            <person name="Holland P.W."/>
            <person name="Paps J."/>
            <person name="Zhu Y."/>
            <person name="Wu F."/>
            <person name="Chen Y."/>
            <person name="Wang J."/>
            <person name="Peng C."/>
            <person name="Meng J."/>
            <person name="Yang L."/>
            <person name="Liu J."/>
            <person name="Wen B."/>
            <person name="Zhang N."/>
            <person name="Huang Z."/>
            <person name="Zhu Q."/>
            <person name="Feng Y."/>
            <person name="Mount A."/>
            <person name="Hedgecock D."/>
            <person name="Xu Z."/>
            <person name="Liu Y."/>
            <person name="Domazet-Loso T."/>
            <person name="Du Y."/>
            <person name="Sun X."/>
            <person name="Zhang S."/>
            <person name="Liu B."/>
            <person name="Cheng P."/>
            <person name="Jiang X."/>
            <person name="Li J."/>
            <person name="Fan D."/>
            <person name="Wang W."/>
            <person name="Fu W."/>
            <person name="Wang T."/>
            <person name="Wang B."/>
            <person name="Zhang J."/>
            <person name="Peng Z."/>
            <person name="Li Y."/>
            <person name="Li N."/>
            <person name="Wang J."/>
            <person name="Chen M."/>
            <person name="He Y."/>
            <person name="Tan F."/>
            <person name="Song X."/>
            <person name="Zheng Q."/>
            <person name="Huang R."/>
            <person name="Yang H."/>
            <person name="Du X."/>
            <person name="Chen L."/>
            <person name="Yang M."/>
            <person name="Gaffney P.M."/>
            <person name="Wang S."/>
            <person name="Luo L."/>
            <person name="She Z."/>
            <person name="Ming Y."/>
            <person name="Huang W."/>
            <person name="Zhang S."/>
            <person name="Huang B."/>
            <person name="Zhang Y."/>
            <person name="Qu T."/>
            <person name="Ni P."/>
            <person name="Miao G."/>
            <person name="Wang J."/>
            <person name="Wang Q."/>
            <person name="Steinberg C.E."/>
            <person name="Wang H."/>
            <person name="Li N."/>
            <person name="Qian L."/>
            <person name="Zhang G."/>
            <person name="Li Y."/>
            <person name="Yang H."/>
            <person name="Liu X."/>
            <person name="Wang J."/>
            <person name="Yin Y."/>
            <person name="Wang J."/>
        </authorList>
    </citation>
    <scope>NUCLEOTIDE SEQUENCE [LARGE SCALE GENOMIC DNA]</scope>
    <source>
        <strain evidence="2">05x7-T-G4-1.051#20</strain>
    </source>
</reference>
<evidence type="ECO:0000256" key="1">
    <source>
        <dbReference type="ARBA" id="ARBA00022536"/>
    </source>
</evidence>
<dbReference type="PANTHER" id="PTHR24043">
    <property type="entry name" value="SCAVENGER RECEPTOR CLASS F"/>
    <property type="match status" value="1"/>
</dbReference>
<dbReference type="PANTHER" id="PTHR24043:SF8">
    <property type="entry name" value="EGF-LIKE DOMAIN-CONTAINING PROTEIN"/>
    <property type="match status" value="1"/>
</dbReference>
<dbReference type="InterPro" id="IPR008979">
    <property type="entry name" value="Galactose-bd-like_sf"/>
</dbReference>
<dbReference type="HOGENOM" id="CLU_469498_0_0_1"/>
<dbReference type="GO" id="GO:0005044">
    <property type="term" value="F:scavenger receptor activity"/>
    <property type="evidence" value="ECO:0007669"/>
    <property type="project" value="InterPro"/>
</dbReference>
<accession>K1RCZ6</accession>
<dbReference type="Pfam" id="PF22633">
    <property type="entry name" value="F5_F8_type_C_2"/>
    <property type="match status" value="1"/>
</dbReference>
<dbReference type="InParanoid" id="K1RCZ6"/>
<proteinExistence type="predicted"/>
<keyword evidence="2" id="KW-0675">Receptor</keyword>
<sequence>MELIGDMATKITDMCNGNKESNLDSTMDATLNDTMENMEADYSNKDSTKENEDNKVAASTLKKELICENIALHRHAWQRYPFHGTPWNATYAVDGRRSDLDPAGGQCAISADGKSIAEWRVDLGEVRNLHHVFIQYRTDNVAWDKNDYFKSRVLGFSIYVSNTTYRNDWRLCFKDNKYTRATIPNPISVTCVMHGRYVIYYNNRTHHPFPAGYSTYAFNDLCEVEVYGCLTLGYYGENCSTPCPENCKGGDCDIVDGTCVSCVPGYSGSIHAWQRYPFHGTPWNATYAVDGRRSDLAPAGGQCAISADDKSIAEWRVDLGKVRNLHHVFIQYRTDNVAWDENDYFKSRFLGFSIYVSNTIYRNDWRLCFKDNKYTRATIPNPISVTCVMHGRYVIYYNNRTHSPFPAGYSTYAFNDLCEVEVYGCLTLGYYGEKCSTPCPKNCKGGDCDIVDGTCISCVHGYTGSICNKVCNNNTYGPNCSMTCGHCLYLYGEKCNHVTGQCPRGCASGFQGDLCVESRDEFKNKTTVAWPTYNDYKKFDTTNLFLKEVIMIITGEPAVVCVDTFCSKTWMSPPLTFKARG</sequence>
<organism evidence="2">
    <name type="scientific">Magallana gigas</name>
    <name type="common">Pacific oyster</name>
    <name type="synonym">Crassostrea gigas</name>
    <dbReference type="NCBI Taxonomy" id="29159"/>
    <lineage>
        <taxon>Eukaryota</taxon>
        <taxon>Metazoa</taxon>
        <taxon>Spiralia</taxon>
        <taxon>Lophotrochozoa</taxon>
        <taxon>Mollusca</taxon>
        <taxon>Bivalvia</taxon>
        <taxon>Autobranchia</taxon>
        <taxon>Pteriomorphia</taxon>
        <taxon>Ostreida</taxon>
        <taxon>Ostreoidea</taxon>
        <taxon>Ostreidae</taxon>
        <taxon>Magallana</taxon>
    </lineage>
</organism>
<dbReference type="SUPFAM" id="SSF49785">
    <property type="entry name" value="Galactose-binding domain-like"/>
    <property type="match status" value="2"/>
</dbReference>
<gene>
    <name evidence="2" type="ORF">CGI_10021292</name>
</gene>
<dbReference type="EMBL" id="JH816788">
    <property type="protein sequence ID" value="EKC41539.1"/>
    <property type="molecule type" value="Genomic_DNA"/>
</dbReference>
<keyword evidence="1" id="KW-0245">EGF-like domain</keyword>
<dbReference type="InterPro" id="IPR042635">
    <property type="entry name" value="MEGF10/SREC1/2-like"/>
</dbReference>
<protein>
    <submittedName>
        <fullName evidence="2">Scavenger receptor class F member 2</fullName>
    </submittedName>
</protein>
<dbReference type="Gene3D" id="2.60.120.260">
    <property type="entry name" value="Galactose-binding domain-like"/>
    <property type="match status" value="2"/>
</dbReference>
<name>K1RCZ6_MAGGI</name>
<evidence type="ECO:0000313" key="2">
    <source>
        <dbReference type="EMBL" id="EKC41539.1"/>
    </source>
</evidence>
<dbReference type="AlphaFoldDB" id="K1RCZ6"/>